<evidence type="ECO:0000256" key="3">
    <source>
        <dbReference type="ARBA" id="ARBA00022448"/>
    </source>
</evidence>
<feature type="region of interest" description="Disordered" evidence="8">
    <location>
        <begin position="380"/>
        <end position="410"/>
    </location>
</feature>
<evidence type="ECO:0000256" key="6">
    <source>
        <dbReference type="ARBA" id="ARBA00022989"/>
    </source>
</evidence>
<dbReference type="PANTHER" id="PTHR21716:SF53">
    <property type="entry name" value="PERMEASE PERM-RELATED"/>
    <property type="match status" value="1"/>
</dbReference>
<feature type="transmembrane region" description="Helical" evidence="9">
    <location>
        <begin position="281"/>
        <end position="301"/>
    </location>
</feature>
<evidence type="ECO:0000256" key="5">
    <source>
        <dbReference type="ARBA" id="ARBA00022692"/>
    </source>
</evidence>
<evidence type="ECO:0000256" key="8">
    <source>
        <dbReference type="SAM" id="MobiDB-lite"/>
    </source>
</evidence>
<evidence type="ECO:0000256" key="1">
    <source>
        <dbReference type="ARBA" id="ARBA00004651"/>
    </source>
</evidence>
<evidence type="ECO:0000256" key="4">
    <source>
        <dbReference type="ARBA" id="ARBA00022475"/>
    </source>
</evidence>
<sequence>MATVPQKTPGRKPPGDAGDHRSWWHQLGRPLEALVWLLIVLAVIGIYRGAEFLVVHIFNVLLLFIFAAVIALILTPLVDRIQKLPPFRRHRSFAVLALYLVAFAAVALVVVLVVPSVIDQGKQLPALATRLQSELDRRGVSFKLSSLASGASGGGLDTALGILAGVVSGIVNVVLIMVISIYLLIEGRGLVATARNLFPSKPRLFDFTALAVGSTLAAYVRGQLILSAVIGTYTGIALTLLGVHYGVVIGVAAFFLEFIPIVGAVVAMVVGVGVALLQSPLLALLAAVVGLLGHALDAYIVGPRVNARVTQLHPLMAMAALLVGAELAGILGALFAVPLAAIANILLGALYRSRRGQVAMSTDGGGEITADNLPRLGEEIGGVEEEGIDGEPVPHKAQPAHAGASKRPAD</sequence>
<dbReference type="PANTHER" id="PTHR21716">
    <property type="entry name" value="TRANSMEMBRANE PROTEIN"/>
    <property type="match status" value="1"/>
</dbReference>
<evidence type="ECO:0000256" key="9">
    <source>
        <dbReference type="SAM" id="Phobius"/>
    </source>
</evidence>
<feature type="transmembrane region" description="Helical" evidence="9">
    <location>
        <begin position="95"/>
        <end position="118"/>
    </location>
</feature>
<keyword evidence="7 9" id="KW-0472">Membrane</keyword>
<comment type="subcellular location">
    <subcellularLocation>
        <location evidence="1">Cell membrane</location>
        <topology evidence="1">Multi-pass membrane protein</topology>
    </subcellularLocation>
</comment>
<dbReference type="GO" id="GO:0005886">
    <property type="term" value="C:plasma membrane"/>
    <property type="evidence" value="ECO:0007669"/>
    <property type="project" value="UniProtKB-SubCell"/>
</dbReference>
<dbReference type="EMBL" id="JAEKNN010000003">
    <property type="protein sequence ID" value="MBJ7607882.1"/>
    <property type="molecule type" value="Genomic_DNA"/>
</dbReference>
<evidence type="ECO:0000256" key="2">
    <source>
        <dbReference type="ARBA" id="ARBA00009773"/>
    </source>
</evidence>
<keyword evidence="3" id="KW-0813">Transport</keyword>
<evidence type="ECO:0000313" key="10">
    <source>
        <dbReference type="EMBL" id="MBJ7607882.1"/>
    </source>
</evidence>
<name>A0A934N8I1_9BACT</name>
<gene>
    <name evidence="10" type="ORF">JF887_00415</name>
</gene>
<feature type="transmembrane region" description="Helical" evidence="9">
    <location>
        <begin position="251"/>
        <end position="274"/>
    </location>
</feature>
<accession>A0A934N8I1</accession>
<keyword evidence="6 9" id="KW-1133">Transmembrane helix</keyword>
<evidence type="ECO:0000256" key="7">
    <source>
        <dbReference type="ARBA" id="ARBA00023136"/>
    </source>
</evidence>
<dbReference type="GO" id="GO:0055085">
    <property type="term" value="P:transmembrane transport"/>
    <property type="evidence" value="ECO:0007669"/>
    <property type="project" value="TreeGrafter"/>
</dbReference>
<reference evidence="10 11" key="1">
    <citation type="submission" date="2020-10" db="EMBL/GenBank/DDBJ databases">
        <title>Ca. Dormibacterota MAGs.</title>
        <authorList>
            <person name="Montgomery K."/>
        </authorList>
    </citation>
    <scope>NUCLEOTIDE SEQUENCE [LARGE SCALE GENOMIC DNA]</scope>
    <source>
        <strain evidence="10">Mitchell_Peninsula_5</strain>
    </source>
</reference>
<keyword evidence="5 9" id="KW-0812">Transmembrane</keyword>
<comment type="similarity">
    <text evidence="2">Belongs to the autoinducer-2 exporter (AI-2E) (TC 2.A.86) family.</text>
</comment>
<feature type="transmembrane region" description="Helical" evidence="9">
    <location>
        <begin position="31"/>
        <end position="47"/>
    </location>
</feature>
<protein>
    <submittedName>
        <fullName evidence="10">AI-2E family transporter</fullName>
    </submittedName>
</protein>
<feature type="transmembrane region" description="Helical" evidence="9">
    <location>
        <begin position="159"/>
        <end position="185"/>
    </location>
</feature>
<comment type="caution">
    <text evidence="10">The sequence shown here is derived from an EMBL/GenBank/DDBJ whole genome shotgun (WGS) entry which is preliminary data.</text>
</comment>
<feature type="transmembrane region" description="Helical" evidence="9">
    <location>
        <begin position="321"/>
        <end position="351"/>
    </location>
</feature>
<keyword evidence="4" id="KW-1003">Cell membrane</keyword>
<organism evidence="10 11">
    <name type="scientific">Candidatus Amunia macphersoniae</name>
    <dbReference type="NCBI Taxonomy" id="3127014"/>
    <lineage>
        <taxon>Bacteria</taxon>
        <taxon>Bacillati</taxon>
        <taxon>Candidatus Dormiibacterota</taxon>
        <taxon>Candidatus Dormibacteria</taxon>
        <taxon>Candidatus Aeolococcales</taxon>
        <taxon>Candidatus Aeolococcaceae</taxon>
        <taxon>Candidatus Amunia</taxon>
    </lineage>
</organism>
<dbReference type="Pfam" id="PF01594">
    <property type="entry name" value="AI-2E_transport"/>
    <property type="match status" value="1"/>
</dbReference>
<feature type="transmembrane region" description="Helical" evidence="9">
    <location>
        <begin position="224"/>
        <end position="245"/>
    </location>
</feature>
<dbReference type="Proteomes" id="UP000614410">
    <property type="component" value="Unassembled WGS sequence"/>
</dbReference>
<evidence type="ECO:0000313" key="11">
    <source>
        <dbReference type="Proteomes" id="UP000614410"/>
    </source>
</evidence>
<feature type="transmembrane region" description="Helical" evidence="9">
    <location>
        <begin position="53"/>
        <end position="74"/>
    </location>
</feature>
<proteinExistence type="inferred from homology"/>
<dbReference type="AlphaFoldDB" id="A0A934N8I1"/>
<dbReference type="InterPro" id="IPR002549">
    <property type="entry name" value="AI-2E-like"/>
</dbReference>